<dbReference type="Pfam" id="PF05199">
    <property type="entry name" value="GMC_oxred_C"/>
    <property type="match status" value="1"/>
</dbReference>
<evidence type="ECO:0000313" key="8">
    <source>
        <dbReference type="EMBL" id="MFI7586444.1"/>
    </source>
</evidence>
<dbReference type="InterPro" id="IPR006076">
    <property type="entry name" value="FAD-dep_OxRdtase"/>
</dbReference>
<organism evidence="8 9">
    <name type="scientific">Spongisporangium articulatum</name>
    <dbReference type="NCBI Taxonomy" id="3362603"/>
    <lineage>
        <taxon>Bacteria</taxon>
        <taxon>Bacillati</taxon>
        <taxon>Actinomycetota</taxon>
        <taxon>Actinomycetes</taxon>
        <taxon>Kineosporiales</taxon>
        <taxon>Kineosporiaceae</taxon>
        <taxon>Spongisporangium</taxon>
    </lineage>
</organism>
<feature type="domain" description="FAD dependent oxidoreductase" evidence="6">
    <location>
        <begin position="190"/>
        <end position="252"/>
    </location>
</feature>
<proteinExistence type="inferred from homology"/>
<sequence length="570" mass="60133">MSTASVAGAIGTVLDADVCIVGGGPAGLSVALALVAAITASGIEPLPEAPRVVLLEAGDDRLVQLGSGTRVSDGNPYPGGDINTTRAHYLGGTAGIWSYEMSNAPGDPGDDDRGCRYAPMDEVDFEARTAVPHSGWPLKRGDLDPWYEKAQPVAGLGPAQYTPEPWAGPGREVLHLDDSLVETQMFQFAGSRKFTQGVVGRLRAAGVRLVTRADVTALETDGSGRVTAVRWRGSDGTTGTVNARAVVLAAGGIENSRLLLRTATAAGGDAGPGLGNTYDQVGRYWMEHPIVRGGIIVTRPGAGLAGLLGLYDAHWQDSATGPVKVMAKFSINPTVVRERGLVSTALLLLPRADAMASPGFQAFTALRSPTFRAASPLAKAKVAATVLTRPQDLLNARAAMQSQPGVDLSGWTQSPEAPGLNVFEMVHQTEQTPDPSNRIVLGRDLDAHGRQEPVLHWHWSDDDQRRVTQSRDLYAQAFANAGLGRLMQGDWDGGRPRMTYSTHHHMGGTRISPDDRTGVVDADCRVHGSPNVFVAGSSVFPTGGSVNPTLTIVALSVRLGEHLRSVLPAL</sequence>
<dbReference type="InterPro" id="IPR007867">
    <property type="entry name" value="GMC_OxRtase_C"/>
</dbReference>
<keyword evidence="3" id="KW-0285">Flavoprotein</keyword>
<dbReference type="EMBL" id="JBITLV010000001">
    <property type="protein sequence ID" value="MFI7586444.1"/>
    <property type="molecule type" value="Genomic_DNA"/>
</dbReference>
<evidence type="ECO:0000259" key="6">
    <source>
        <dbReference type="Pfam" id="PF01266"/>
    </source>
</evidence>
<evidence type="ECO:0000256" key="1">
    <source>
        <dbReference type="ARBA" id="ARBA00001974"/>
    </source>
</evidence>
<accession>A0ABW8AJA4</accession>
<dbReference type="Proteomes" id="UP001612915">
    <property type="component" value="Unassembled WGS sequence"/>
</dbReference>
<keyword evidence="9" id="KW-1185">Reference proteome</keyword>
<dbReference type="InterPro" id="IPR051473">
    <property type="entry name" value="P2Ox-like"/>
</dbReference>
<protein>
    <submittedName>
        <fullName evidence="8">FAD-dependent oxidoreductase</fullName>
    </submittedName>
</protein>
<dbReference type="Pfam" id="PF01266">
    <property type="entry name" value="DAO"/>
    <property type="match status" value="1"/>
</dbReference>
<evidence type="ECO:0000256" key="5">
    <source>
        <dbReference type="ARBA" id="ARBA00023002"/>
    </source>
</evidence>
<feature type="domain" description="Glucose-methanol-choline oxidoreductase C-terminal" evidence="7">
    <location>
        <begin position="433"/>
        <end position="555"/>
    </location>
</feature>
<comment type="similarity">
    <text evidence="2">Belongs to the GMC oxidoreductase family.</text>
</comment>
<evidence type="ECO:0000256" key="3">
    <source>
        <dbReference type="ARBA" id="ARBA00022630"/>
    </source>
</evidence>
<dbReference type="PANTHER" id="PTHR42784:SF1">
    <property type="entry name" value="PYRANOSE 2-OXIDASE"/>
    <property type="match status" value="1"/>
</dbReference>
<reference evidence="8 9" key="1">
    <citation type="submission" date="2024-10" db="EMBL/GenBank/DDBJ databases">
        <title>The Natural Products Discovery Center: Release of the First 8490 Sequenced Strains for Exploring Actinobacteria Biosynthetic Diversity.</title>
        <authorList>
            <person name="Kalkreuter E."/>
            <person name="Kautsar S.A."/>
            <person name="Yang D."/>
            <person name="Bader C.D."/>
            <person name="Teijaro C.N."/>
            <person name="Fluegel L."/>
            <person name="Davis C.M."/>
            <person name="Simpson J.R."/>
            <person name="Lauterbach L."/>
            <person name="Steele A.D."/>
            <person name="Gui C."/>
            <person name="Meng S."/>
            <person name="Li G."/>
            <person name="Viehrig K."/>
            <person name="Ye F."/>
            <person name="Su P."/>
            <person name="Kiefer A.F."/>
            <person name="Nichols A."/>
            <person name="Cepeda A.J."/>
            <person name="Yan W."/>
            <person name="Fan B."/>
            <person name="Jiang Y."/>
            <person name="Adhikari A."/>
            <person name="Zheng C.-J."/>
            <person name="Schuster L."/>
            <person name="Cowan T.M."/>
            <person name="Smanski M.J."/>
            <person name="Chevrette M.G."/>
            <person name="De Carvalho L.P.S."/>
            <person name="Shen B."/>
        </authorList>
    </citation>
    <scope>NUCLEOTIDE SEQUENCE [LARGE SCALE GENOMIC DNA]</scope>
    <source>
        <strain evidence="8 9">NPDC049639</strain>
    </source>
</reference>
<dbReference type="PANTHER" id="PTHR42784">
    <property type="entry name" value="PYRANOSE 2-OXIDASE"/>
    <property type="match status" value="1"/>
</dbReference>
<comment type="cofactor">
    <cofactor evidence="1">
        <name>FAD</name>
        <dbReference type="ChEBI" id="CHEBI:57692"/>
    </cofactor>
</comment>
<comment type="caution">
    <text evidence="8">The sequence shown here is derived from an EMBL/GenBank/DDBJ whole genome shotgun (WGS) entry which is preliminary data.</text>
</comment>
<name>A0ABW8AJA4_9ACTN</name>
<dbReference type="InterPro" id="IPR036188">
    <property type="entry name" value="FAD/NAD-bd_sf"/>
</dbReference>
<evidence type="ECO:0000313" key="9">
    <source>
        <dbReference type="Proteomes" id="UP001612915"/>
    </source>
</evidence>
<keyword evidence="4" id="KW-0274">FAD</keyword>
<dbReference type="Gene3D" id="3.50.50.60">
    <property type="entry name" value="FAD/NAD(P)-binding domain"/>
    <property type="match status" value="3"/>
</dbReference>
<dbReference type="SUPFAM" id="SSF51905">
    <property type="entry name" value="FAD/NAD(P)-binding domain"/>
    <property type="match status" value="1"/>
</dbReference>
<evidence type="ECO:0000256" key="4">
    <source>
        <dbReference type="ARBA" id="ARBA00022827"/>
    </source>
</evidence>
<gene>
    <name evidence="8" type="ORF">ACIB24_05160</name>
</gene>
<evidence type="ECO:0000256" key="2">
    <source>
        <dbReference type="ARBA" id="ARBA00010790"/>
    </source>
</evidence>
<dbReference type="RefSeq" id="WP_398276097.1">
    <property type="nucleotide sequence ID" value="NZ_JBITLV010000001.1"/>
</dbReference>
<keyword evidence="5" id="KW-0560">Oxidoreductase</keyword>
<evidence type="ECO:0000259" key="7">
    <source>
        <dbReference type="Pfam" id="PF05199"/>
    </source>
</evidence>